<comment type="caution">
    <text evidence="1">The sequence shown here is derived from an EMBL/GenBank/DDBJ whole genome shotgun (WGS) entry which is preliminary data.</text>
</comment>
<dbReference type="AlphaFoldDB" id="A0AAE1H930"/>
<organism evidence="1 2">
    <name type="scientific">Frankliniella fusca</name>
    <dbReference type="NCBI Taxonomy" id="407009"/>
    <lineage>
        <taxon>Eukaryota</taxon>
        <taxon>Metazoa</taxon>
        <taxon>Ecdysozoa</taxon>
        <taxon>Arthropoda</taxon>
        <taxon>Hexapoda</taxon>
        <taxon>Insecta</taxon>
        <taxon>Pterygota</taxon>
        <taxon>Neoptera</taxon>
        <taxon>Paraneoptera</taxon>
        <taxon>Thysanoptera</taxon>
        <taxon>Terebrantia</taxon>
        <taxon>Thripoidea</taxon>
        <taxon>Thripidae</taxon>
        <taxon>Frankliniella</taxon>
    </lineage>
</organism>
<evidence type="ECO:0000313" key="1">
    <source>
        <dbReference type="EMBL" id="KAK3916110.1"/>
    </source>
</evidence>
<sequence>EREDTTERYPESACWARGEGVPRAGAGHAARPVSSPHGIREAGIKISGYTTTVQPLPATAPFLLSLPVSRHLYTSLQLLSFFYCTAPSGPMRPGLVGVRRGRDISDHGHSKMSRL</sequence>
<protein>
    <submittedName>
        <fullName evidence="1">NADPH-dependent 7-cyano-7-deazaguanine reductase</fullName>
    </submittedName>
</protein>
<evidence type="ECO:0000313" key="2">
    <source>
        <dbReference type="Proteomes" id="UP001219518"/>
    </source>
</evidence>
<name>A0AAE1H930_9NEOP</name>
<dbReference type="EMBL" id="JAHWGI010000492">
    <property type="protein sequence ID" value="KAK3916110.1"/>
    <property type="molecule type" value="Genomic_DNA"/>
</dbReference>
<proteinExistence type="predicted"/>
<feature type="non-terminal residue" evidence="1">
    <location>
        <position position="1"/>
    </location>
</feature>
<reference evidence="1" key="1">
    <citation type="submission" date="2021-07" db="EMBL/GenBank/DDBJ databases">
        <authorList>
            <person name="Catto M.A."/>
            <person name="Jacobson A."/>
            <person name="Kennedy G."/>
            <person name="Labadie P."/>
            <person name="Hunt B.G."/>
            <person name="Srinivasan R."/>
        </authorList>
    </citation>
    <scope>NUCLEOTIDE SEQUENCE</scope>
    <source>
        <strain evidence="1">PL_HMW_Pooled</strain>
        <tissue evidence="1">Head</tissue>
    </source>
</reference>
<reference evidence="1" key="2">
    <citation type="journal article" date="2023" name="BMC Genomics">
        <title>Pest status, molecular evolution, and epigenetic factors derived from the genome assembly of Frankliniella fusca, a thysanopteran phytovirus vector.</title>
        <authorList>
            <person name="Catto M.A."/>
            <person name="Labadie P.E."/>
            <person name="Jacobson A.L."/>
            <person name="Kennedy G.G."/>
            <person name="Srinivasan R."/>
            <person name="Hunt B.G."/>
        </authorList>
    </citation>
    <scope>NUCLEOTIDE SEQUENCE</scope>
    <source>
        <strain evidence="1">PL_HMW_Pooled</strain>
    </source>
</reference>
<accession>A0AAE1H930</accession>
<gene>
    <name evidence="1" type="ORF">KUF71_025403</name>
</gene>
<dbReference type="Proteomes" id="UP001219518">
    <property type="component" value="Unassembled WGS sequence"/>
</dbReference>
<keyword evidence="2" id="KW-1185">Reference proteome</keyword>